<dbReference type="InterPro" id="IPR043129">
    <property type="entry name" value="ATPase_NBD"/>
</dbReference>
<dbReference type="CDD" id="cd24023">
    <property type="entry name" value="ASKHA_NBD_ParM_Alp7A-like"/>
    <property type="match status" value="1"/>
</dbReference>
<comment type="caution">
    <text evidence="1">The sequence shown here is derived from an EMBL/GenBank/DDBJ whole genome shotgun (WGS) entry which is preliminary data.</text>
</comment>
<gene>
    <name evidence="1" type="ORF">SAMN02745910_04249</name>
</gene>
<reference evidence="1 2" key="1">
    <citation type="submission" date="2016-10" db="EMBL/GenBank/DDBJ databases">
        <authorList>
            <person name="Varghese N."/>
            <person name="Submissions S."/>
        </authorList>
    </citation>
    <scope>NUCLEOTIDE SEQUENCE [LARGE SCALE GENOMIC DNA]</scope>
    <source>
        <strain evidence="1 2">DSM 13796</strain>
    </source>
</reference>
<accession>A0A1I6BUR7</accession>
<dbReference type="SUPFAM" id="SSF53067">
    <property type="entry name" value="Actin-like ATPase domain"/>
    <property type="match status" value="1"/>
</dbReference>
<dbReference type="RefSeq" id="WP_235606136.1">
    <property type="nucleotide sequence ID" value="NZ_FOXX01000014.1"/>
</dbReference>
<dbReference type="GeneID" id="93712803"/>
<keyword evidence="2" id="KW-1185">Reference proteome</keyword>
<name>A0A1I6BUR7_9BACI</name>
<evidence type="ECO:0000313" key="1">
    <source>
        <dbReference type="EMBL" id="SFQ84673.1"/>
    </source>
</evidence>
<protein>
    <submittedName>
        <fullName evidence="1">Plasmid segregation protein ParM</fullName>
    </submittedName>
</protein>
<dbReference type="EMBL" id="FOXX01000014">
    <property type="protein sequence ID" value="SFQ84673.1"/>
    <property type="molecule type" value="Genomic_DNA"/>
</dbReference>
<proteinExistence type="predicted"/>
<organism evidence="1 2">
    <name type="scientific">Priestia endophytica DSM 13796</name>
    <dbReference type="NCBI Taxonomy" id="1121089"/>
    <lineage>
        <taxon>Bacteria</taxon>
        <taxon>Bacillati</taxon>
        <taxon>Bacillota</taxon>
        <taxon>Bacilli</taxon>
        <taxon>Bacillales</taxon>
        <taxon>Bacillaceae</taxon>
        <taxon>Priestia</taxon>
    </lineage>
</organism>
<evidence type="ECO:0000313" key="2">
    <source>
        <dbReference type="Proteomes" id="UP000182762"/>
    </source>
</evidence>
<dbReference type="Proteomes" id="UP000182762">
    <property type="component" value="Unassembled WGS sequence"/>
</dbReference>
<sequence length="262" mass="30221">MSSAIPTSQHNIETARQLEERFMDTSHVVIVYVGQEQVTVELNFSQVKVTKEGIPALYAIFEAPNDMFKEFSKEYGLKKVDGSYFMNSKIMHIDIGSGTTEYIYSVGINPQSEQCTGERRGVGHAVEEAIQLMKEERKGLNINRQQFAKYIERPDEYPKDHDLAVHYLREARINQVDFILEDVERKYTTTLSSEPEYLACYGGGSIEFKEDMYKFLKEFADSVDAKVLWIPEQYAVDMNVKGLDILNRNILFTEEYKETVVM</sequence>
<dbReference type="Gene3D" id="3.30.420.40">
    <property type="match status" value="1"/>
</dbReference>